<keyword evidence="6" id="KW-1185">Reference proteome</keyword>
<evidence type="ECO:0000256" key="2">
    <source>
        <dbReference type="ARBA" id="ARBA00010743"/>
    </source>
</evidence>
<accession>A0A8J5QRL4</accession>
<keyword evidence="4" id="KW-0804">Transcription</keyword>
<keyword evidence="4" id="KW-0010">Activator</keyword>
<dbReference type="OrthoDB" id="1854899at2759"/>
<dbReference type="InterPro" id="IPR013921">
    <property type="entry name" value="Mediator_Med20"/>
</dbReference>
<evidence type="ECO:0000313" key="5">
    <source>
        <dbReference type="EMBL" id="KAG7665411.1"/>
    </source>
</evidence>
<dbReference type="EMBL" id="JAGSYN010000050">
    <property type="protein sequence ID" value="KAG7665411.1"/>
    <property type="molecule type" value="Genomic_DNA"/>
</dbReference>
<evidence type="ECO:0000313" key="6">
    <source>
        <dbReference type="Proteomes" id="UP000694255"/>
    </source>
</evidence>
<comment type="subunit">
    <text evidence="4">Component of the Mediator complex.</text>
</comment>
<name>A0A8J5QRL4_9ASCO</name>
<comment type="similarity">
    <text evidence="2 4">Belongs to the Mediator complex subunit 20 family.</text>
</comment>
<dbReference type="Pfam" id="PF08612">
    <property type="entry name" value="Med20"/>
    <property type="match status" value="1"/>
</dbReference>
<organism evidence="5 6">
    <name type="scientific">[Candida] subhashii</name>
    <dbReference type="NCBI Taxonomy" id="561895"/>
    <lineage>
        <taxon>Eukaryota</taxon>
        <taxon>Fungi</taxon>
        <taxon>Dikarya</taxon>
        <taxon>Ascomycota</taxon>
        <taxon>Saccharomycotina</taxon>
        <taxon>Pichiomycetes</taxon>
        <taxon>Debaryomycetaceae</taxon>
        <taxon>Spathaspora</taxon>
    </lineage>
</organism>
<dbReference type="GO" id="GO:0016592">
    <property type="term" value="C:mediator complex"/>
    <property type="evidence" value="ECO:0007669"/>
    <property type="project" value="InterPro"/>
</dbReference>
<keyword evidence="4" id="KW-0805">Transcription regulation</keyword>
<dbReference type="Proteomes" id="UP000694255">
    <property type="component" value="Unassembled WGS sequence"/>
</dbReference>
<proteinExistence type="inferred from homology"/>
<evidence type="ECO:0000256" key="1">
    <source>
        <dbReference type="ARBA" id="ARBA00004123"/>
    </source>
</evidence>
<dbReference type="GO" id="GO:0003712">
    <property type="term" value="F:transcription coregulator activity"/>
    <property type="evidence" value="ECO:0007669"/>
    <property type="project" value="InterPro"/>
</dbReference>
<comment type="caution">
    <text evidence="5">The sequence shown here is derived from an EMBL/GenBank/DDBJ whole genome shotgun (WGS) entry which is preliminary data.</text>
</comment>
<comment type="subcellular location">
    <subcellularLocation>
        <location evidence="1 4">Nucleus</location>
    </subcellularLocation>
</comment>
<gene>
    <name evidence="4" type="primary">MED20</name>
    <name evidence="5" type="ORF">J8A68_001099</name>
</gene>
<evidence type="ECO:0000256" key="4">
    <source>
        <dbReference type="RuleBase" id="RU364152"/>
    </source>
</evidence>
<dbReference type="AlphaFoldDB" id="A0A8J5QRL4"/>
<dbReference type="GO" id="GO:0006357">
    <property type="term" value="P:regulation of transcription by RNA polymerase II"/>
    <property type="evidence" value="ECO:0007669"/>
    <property type="project" value="InterPro"/>
</dbReference>
<protein>
    <recommendedName>
        <fullName evidence="4">Mediator of RNA polymerase II transcription subunit 20</fullName>
    </recommendedName>
    <alternativeName>
        <fullName evidence="4">Mediator complex subunit 20</fullName>
    </alternativeName>
</protein>
<keyword evidence="3 4" id="KW-0539">Nucleus</keyword>
<sequence length="237" mass="26686">MVTAVLLVQKATPETITQLHDQLSNELPTLKGKWSFTFKIFRNNPFSIPQEIAETTDVAPTSKFLFTLQPSYLPDSTITVIDGKSAGVFTNLIQEEVKELGHPTELSIPNTHLHKGATSGLNDNFDFFVGQKLQSLWNQRQIIKGDGGQIYELENGNLFIKTSNVFLHGNFRGLLIQIDLNDNLLGDKDSQSLHDLFITIRNKYGIPEGNLCCDVLDKKCLDKYGDLCYQYSEILNF</sequence>
<comment type="function">
    <text evidence="4">Component of the Mediator complex, a coactivator involved in the regulated transcription of nearly all RNA polymerase II-dependent genes. Mediator functions as a bridge to convey information from gene-specific regulatory proteins to the basal RNA polymerase II transcription machinery. Mediator is recruited to promoters by direct interactions with regulatory proteins and serves as a scaffold for the assembly of a functional preinitiation complex with RNA polymerase II and the general transcription factors.</text>
</comment>
<reference evidence="5 6" key="1">
    <citation type="journal article" date="2021" name="DNA Res.">
        <title>Genome analysis of Candida subhashii reveals its hybrid nature and dual mitochondrial genome conformations.</title>
        <authorList>
            <person name="Mixao V."/>
            <person name="Hegedusova E."/>
            <person name="Saus E."/>
            <person name="Pryszcz L.P."/>
            <person name="Cillingova A."/>
            <person name="Nosek J."/>
            <person name="Gabaldon T."/>
        </authorList>
    </citation>
    <scope>NUCLEOTIDE SEQUENCE [LARGE SCALE GENOMIC DNA]</scope>
    <source>
        <strain evidence="5 6">CBS 10753</strain>
    </source>
</reference>
<evidence type="ECO:0000256" key="3">
    <source>
        <dbReference type="ARBA" id="ARBA00023242"/>
    </source>
</evidence>